<sequence>MTILQFLAIPWLFSVIFLYLTVVEIKNDNPRDAKLLGVICALAFLCAIFLTGMVITGDVGLHE</sequence>
<keyword evidence="1" id="KW-0472">Membrane</keyword>
<feature type="transmembrane region" description="Helical" evidence="1">
    <location>
        <begin position="6"/>
        <end position="23"/>
    </location>
</feature>
<proteinExistence type="predicted"/>
<evidence type="ECO:0000313" key="3">
    <source>
        <dbReference type="Proteomes" id="UP001141992"/>
    </source>
</evidence>
<evidence type="ECO:0000256" key="1">
    <source>
        <dbReference type="SAM" id="Phobius"/>
    </source>
</evidence>
<dbReference type="AlphaFoldDB" id="A0A9X3L3S5"/>
<feature type="transmembrane region" description="Helical" evidence="1">
    <location>
        <begin position="35"/>
        <end position="55"/>
    </location>
</feature>
<organism evidence="2 3">
    <name type="scientific">Alcaligenes xylosoxydans xylosoxydans</name>
    <name type="common">Achromobacter xylosoxidans</name>
    <dbReference type="NCBI Taxonomy" id="85698"/>
    <lineage>
        <taxon>Bacteria</taxon>
        <taxon>Pseudomonadati</taxon>
        <taxon>Pseudomonadota</taxon>
        <taxon>Betaproteobacteria</taxon>
        <taxon>Burkholderiales</taxon>
        <taxon>Alcaligenaceae</taxon>
        <taxon>Achromobacter</taxon>
    </lineage>
</organism>
<protein>
    <submittedName>
        <fullName evidence="2">Uncharacterized protein</fullName>
    </submittedName>
</protein>
<keyword evidence="1" id="KW-1133">Transmembrane helix</keyword>
<accession>A0A9X3L3S5</accession>
<dbReference type="EMBL" id="JAPZVI010000035">
    <property type="protein sequence ID" value="MCZ8405207.1"/>
    <property type="molecule type" value="Genomic_DNA"/>
</dbReference>
<evidence type="ECO:0000313" key="2">
    <source>
        <dbReference type="EMBL" id="MCZ8405207.1"/>
    </source>
</evidence>
<name>A0A9X3L3S5_ALCXX</name>
<keyword evidence="1" id="KW-0812">Transmembrane</keyword>
<reference evidence="2" key="1">
    <citation type="submission" date="2022-12" db="EMBL/GenBank/DDBJ databases">
        <authorList>
            <person name="Voronina O.L."/>
            <person name="Kunda M.S."/>
            <person name="Ryzhova N."/>
            <person name="Aksenova E.I."/>
        </authorList>
    </citation>
    <scope>NUCLEOTIDE SEQUENCE</scope>
    <source>
        <strain evidence="2">SCCH136:Ach223948</strain>
    </source>
</reference>
<comment type="caution">
    <text evidence="2">The sequence shown here is derived from an EMBL/GenBank/DDBJ whole genome shotgun (WGS) entry which is preliminary data.</text>
</comment>
<dbReference type="Proteomes" id="UP001141992">
    <property type="component" value="Unassembled WGS sequence"/>
</dbReference>
<dbReference type="RefSeq" id="WP_006473313.1">
    <property type="nucleotide sequence ID" value="NZ_CYTI01000016.1"/>
</dbReference>
<gene>
    <name evidence="2" type="ORF">O9570_27400</name>
</gene>